<dbReference type="InterPro" id="IPR011009">
    <property type="entry name" value="Kinase-like_dom_sf"/>
</dbReference>
<keyword evidence="10" id="KW-0418">Kinase</keyword>
<dbReference type="CDD" id="cd11876">
    <property type="entry name" value="SH3_MLK"/>
    <property type="match status" value="1"/>
</dbReference>
<proteinExistence type="evidence at transcript level"/>
<dbReference type="PROSITE" id="PS50002">
    <property type="entry name" value="SH3"/>
    <property type="match status" value="1"/>
</dbReference>
<comment type="catalytic activity">
    <reaction evidence="13">
        <text>L-threonyl-[protein] + ATP = O-phospho-L-threonyl-[protein] + ADP + H(+)</text>
        <dbReference type="Rhea" id="RHEA:46608"/>
        <dbReference type="Rhea" id="RHEA-COMP:11060"/>
        <dbReference type="Rhea" id="RHEA-COMP:11605"/>
        <dbReference type="ChEBI" id="CHEBI:15378"/>
        <dbReference type="ChEBI" id="CHEBI:30013"/>
        <dbReference type="ChEBI" id="CHEBI:30616"/>
        <dbReference type="ChEBI" id="CHEBI:61977"/>
        <dbReference type="ChEBI" id="CHEBI:456216"/>
        <dbReference type="EC" id="2.7.11.25"/>
    </reaction>
</comment>
<dbReference type="InterPro" id="IPR036028">
    <property type="entry name" value="SH3-like_dom_sf"/>
</dbReference>
<feature type="compositionally biased region" description="Basic and acidic residues" evidence="17">
    <location>
        <begin position="1005"/>
        <end position="1016"/>
    </location>
</feature>
<feature type="domain" description="SH3" evidence="18">
    <location>
        <begin position="60"/>
        <end position="124"/>
    </location>
</feature>
<evidence type="ECO:0000256" key="6">
    <source>
        <dbReference type="ARBA" id="ARBA00022553"/>
    </source>
</evidence>
<evidence type="ECO:0000256" key="17">
    <source>
        <dbReference type="SAM" id="MobiDB-lite"/>
    </source>
</evidence>
<dbReference type="PROSITE" id="PS00108">
    <property type="entry name" value="PROTEIN_KINASE_ST"/>
    <property type="match status" value="1"/>
</dbReference>
<evidence type="ECO:0000256" key="2">
    <source>
        <dbReference type="ARBA" id="ARBA00006529"/>
    </source>
</evidence>
<evidence type="ECO:0000256" key="16">
    <source>
        <dbReference type="PROSITE-ProRule" id="PRU10141"/>
    </source>
</evidence>
<keyword evidence="5" id="KW-0723">Serine/threonine-protein kinase</keyword>
<evidence type="ECO:0000256" key="8">
    <source>
        <dbReference type="ARBA" id="ARBA00022737"/>
    </source>
</evidence>
<dbReference type="PANTHER" id="PTHR44329:SF293">
    <property type="entry name" value="MITOGEN-ACTIVATED PROTEIN KINASE KINASE KINASE"/>
    <property type="match status" value="1"/>
</dbReference>
<keyword evidence="7" id="KW-0808">Transferase</keyword>
<protein>
    <recommendedName>
        <fullName evidence="3">mitogen-activated protein kinase kinase kinase</fullName>
        <ecNumber evidence="3">2.7.11.25</ecNumber>
    </recommendedName>
</protein>
<dbReference type="GO" id="GO:0005524">
    <property type="term" value="F:ATP binding"/>
    <property type="evidence" value="ECO:0007669"/>
    <property type="project" value="UniProtKB-UniRule"/>
</dbReference>
<keyword evidence="11 16" id="KW-0067">ATP-binding</keyword>
<organism evidence="20">
    <name type="scientific">Penaeus chinensis</name>
    <name type="common">Fleshy prawn</name>
    <name type="synonym">Fenneropenaeus chinensis</name>
    <dbReference type="NCBI Taxonomy" id="139456"/>
    <lineage>
        <taxon>Eukaryota</taxon>
        <taxon>Metazoa</taxon>
        <taxon>Ecdysozoa</taxon>
        <taxon>Arthropoda</taxon>
        <taxon>Crustacea</taxon>
        <taxon>Multicrustacea</taxon>
        <taxon>Malacostraca</taxon>
        <taxon>Eumalacostraca</taxon>
        <taxon>Eucarida</taxon>
        <taxon>Decapoda</taxon>
        <taxon>Dendrobranchiata</taxon>
        <taxon>Penaeoidea</taxon>
        <taxon>Penaeidae</taxon>
        <taxon>Penaeus</taxon>
    </lineage>
</organism>
<evidence type="ECO:0000259" key="18">
    <source>
        <dbReference type="PROSITE" id="PS50002"/>
    </source>
</evidence>
<feature type="compositionally biased region" description="Low complexity" evidence="17">
    <location>
        <begin position="953"/>
        <end position="968"/>
    </location>
</feature>
<feature type="region of interest" description="Disordered" evidence="17">
    <location>
        <begin position="922"/>
        <end position="1161"/>
    </location>
</feature>
<dbReference type="EMBL" id="MN815804">
    <property type="protein sequence ID" value="QXO74913.1"/>
    <property type="molecule type" value="mRNA"/>
</dbReference>
<dbReference type="GO" id="GO:0006950">
    <property type="term" value="P:response to stress"/>
    <property type="evidence" value="ECO:0007669"/>
    <property type="project" value="UniProtKB-ARBA"/>
</dbReference>
<dbReference type="SUPFAM" id="SSF56112">
    <property type="entry name" value="Protein kinase-like (PK-like)"/>
    <property type="match status" value="1"/>
</dbReference>
<feature type="compositionally biased region" description="Polar residues" evidence="17">
    <location>
        <begin position="37"/>
        <end position="48"/>
    </location>
</feature>
<evidence type="ECO:0000256" key="10">
    <source>
        <dbReference type="ARBA" id="ARBA00022777"/>
    </source>
</evidence>
<comment type="catalytic activity">
    <reaction evidence="14">
        <text>L-seryl-[protein] + ATP = O-phospho-L-seryl-[protein] + ADP + H(+)</text>
        <dbReference type="Rhea" id="RHEA:17989"/>
        <dbReference type="Rhea" id="RHEA-COMP:9863"/>
        <dbReference type="Rhea" id="RHEA-COMP:11604"/>
        <dbReference type="ChEBI" id="CHEBI:15378"/>
        <dbReference type="ChEBI" id="CHEBI:29999"/>
        <dbReference type="ChEBI" id="CHEBI:30616"/>
        <dbReference type="ChEBI" id="CHEBI:83421"/>
        <dbReference type="ChEBI" id="CHEBI:456216"/>
        <dbReference type="EC" id="2.7.11.25"/>
    </reaction>
</comment>
<feature type="compositionally biased region" description="Polar residues" evidence="17">
    <location>
        <begin position="1142"/>
        <end position="1151"/>
    </location>
</feature>
<evidence type="ECO:0000256" key="5">
    <source>
        <dbReference type="ARBA" id="ARBA00022527"/>
    </source>
</evidence>
<dbReference type="EC" id="2.7.11.25" evidence="3"/>
<dbReference type="AlphaFoldDB" id="A0A8K1EX13"/>
<dbReference type="PROSITE" id="PS50011">
    <property type="entry name" value="PROTEIN_KINASE_DOM"/>
    <property type="match status" value="1"/>
</dbReference>
<dbReference type="SUPFAM" id="SSF50044">
    <property type="entry name" value="SH3-domain"/>
    <property type="match status" value="1"/>
</dbReference>
<dbReference type="InterPro" id="IPR001245">
    <property type="entry name" value="Ser-Thr/Tyr_kinase_cat_dom"/>
</dbReference>
<name>A0A8K1EX13_PENCE</name>
<evidence type="ECO:0000256" key="9">
    <source>
        <dbReference type="ARBA" id="ARBA00022741"/>
    </source>
</evidence>
<feature type="binding site" evidence="16">
    <location>
        <position position="165"/>
    </location>
    <ligand>
        <name>ATP</name>
        <dbReference type="ChEBI" id="CHEBI:30616"/>
    </ligand>
</feature>
<dbReference type="PRINTS" id="PR00452">
    <property type="entry name" value="SH3DOMAIN"/>
</dbReference>
<feature type="compositionally biased region" description="Polar residues" evidence="17">
    <location>
        <begin position="771"/>
        <end position="792"/>
    </location>
</feature>
<dbReference type="GO" id="GO:0004706">
    <property type="term" value="F:JUN kinase kinase kinase activity"/>
    <property type="evidence" value="ECO:0007669"/>
    <property type="project" value="TreeGrafter"/>
</dbReference>
<keyword evidence="12" id="KW-0175">Coiled coil</keyword>
<evidence type="ECO:0000256" key="15">
    <source>
        <dbReference type="PROSITE-ProRule" id="PRU00192"/>
    </source>
</evidence>
<comment type="similarity">
    <text evidence="2">Belongs to the protein kinase superfamily. STE Ser/Thr protein kinase family. MAP kinase kinase kinase subfamily.</text>
</comment>
<evidence type="ECO:0000256" key="13">
    <source>
        <dbReference type="ARBA" id="ARBA00047559"/>
    </source>
</evidence>
<comment type="cofactor">
    <cofactor evidence="1">
        <name>Mg(2+)</name>
        <dbReference type="ChEBI" id="CHEBI:18420"/>
    </cofactor>
</comment>
<keyword evidence="9 16" id="KW-0547">Nucleotide-binding</keyword>
<dbReference type="InterPro" id="IPR000719">
    <property type="entry name" value="Prot_kinase_dom"/>
</dbReference>
<evidence type="ECO:0000259" key="19">
    <source>
        <dbReference type="PROSITE" id="PS50011"/>
    </source>
</evidence>
<dbReference type="FunFam" id="2.30.30.40:FF:000033">
    <property type="entry name" value="FCH and double SH3 domains protein 2"/>
    <property type="match status" value="1"/>
</dbReference>
<feature type="region of interest" description="Disordered" evidence="17">
    <location>
        <begin position="768"/>
        <end position="801"/>
    </location>
</feature>
<sequence>MSPVEPTGPMENKRKKAAALENGDDYGCRKPTGAPASGSTPQNPTAPNAQVPAGGRAGPNQTCVCTSLYDYEAQGDDELSLRRGEIIEVLSQDVKISGDEGWWTGKINGKVGIFPSNFVAEVQNIKDVEPVEIDFQELELEEVIGVGGFGKVYRGLWQGQEVAVKAARQDPDEDISVTIENVRQEAKLFWLLKHVNIVALKGVCLVEPNLCLVMEYARGGSLSPPICPTSHLGRVLQQTKGIGPSVLTDWAIQIARGMNYLHNQAPITLIHRDLKSSNVLLSEPVDKNELQFKTLKITDFGLAREVSKTTRMSAAGTYAWMAPEVIKTSTFSKASDVWSYGVLLWELLTGETPYKGIDTLAIAYGVAMNKLRLHIPTTCPSNWRSLMEACWEQEPHSRPTFETILKKLDEISRSNFTQTPHESFHTMQGHWKVEIEEKVNEIRMKENDLRCREEEVRRVRVQQKQIAEQLKKREEELHHRELDLLQREISIAIIQQQSAKPTPKKRKGKFKKKLLNRSHQISAPSDFRHNITVQPTAGVVLNPSSPDSPPGSPSVPRLRAIALPADGVKGKTWGPSTAHQKERGHIIPQQHDNQKRWSKSAPNLEKPLRPLPYTATMTGLNQITAYGPEIDYSGEDGGWTAKPVPLRPLPVPTLYNGTTPETKGQRPKYSPLELIVYNIAAMLASVAAGYDVRLSNVTAVHPKLLPVKAEEDDAEYQRWLSMSEYEFSSPSGYAHNTYHGPTRHSRPALVLEPKPIRFTDSPQHFAGQAALPSSQQGPRRKSSSASNDSEQVASYGGGGQRTVYIPGPADYLCPDYRSEQQMVIWSERGDHSAHVTTVQQRPPSPVPDAPVYREMYQHFPGDFRSEPVGYYYSERGYHDPPAEYRASVHYEQRIYPQYVRRHTSAAAAAAAAASGEGGYHAYENPSTSVSSSSTSTNPRTPSRLNFQHRRTPSSVSNASTSSSNINPSFRLEDEGDSSYSTPTHRNGHYELLGGPAPPPRVSRQNSHELDRMDRPGTLDLPRHHRSSLRKSNYTYGRSSPKPRSDRSGSGGSGGGTPTNPTPPDSMTSEDSSYVSAPDMYSGGSGGNSTGGGRVRFSPASHILGSEVPRHTLLDMPVEGQSQDTTEPLTALQQALRHREQQGLLSQPNSWAASDDGSDERL</sequence>
<dbReference type="CDD" id="cd14061">
    <property type="entry name" value="STKc_MLK"/>
    <property type="match status" value="1"/>
</dbReference>
<dbReference type="Gene3D" id="3.30.200.20">
    <property type="entry name" value="Phosphorylase Kinase, domain 1"/>
    <property type="match status" value="1"/>
</dbReference>
<accession>A0A8K1EX13</accession>
<dbReference type="PRINTS" id="PR00109">
    <property type="entry name" value="TYRKINASE"/>
</dbReference>
<feature type="region of interest" description="Disordered" evidence="17">
    <location>
        <begin position="538"/>
        <end position="557"/>
    </location>
</feature>
<evidence type="ECO:0000256" key="12">
    <source>
        <dbReference type="ARBA" id="ARBA00023054"/>
    </source>
</evidence>
<evidence type="ECO:0000256" key="3">
    <source>
        <dbReference type="ARBA" id="ARBA00012406"/>
    </source>
</evidence>
<dbReference type="FunFam" id="3.30.200.20:FF:000085">
    <property type="entry name" value="Mitogen-activated protein kinase kinase kinase"/>
    <property type="match status" value="1"/>
</dbReference>
<dbReference type="InterPro" id="IPR008271">
    <property type="entry name" value="Ser/Thr_kinase_AS"/>
</dbReference>
<feature type="region of interest" description="Disordered" evidence="17">
    <location>
        <begin position="1"/>
        <end position="57"/>
    </location>
</feature>
<dbReference type="GO" id="GO:0051130">
    <property type="term" value="P:positive regulation of cellular component organization"/>
    <property type="evidence" value="ECO:0007669"/>
    <property type="project" value="UniProtKB-ARBA"/>
</dbReference>
<dbReference type="SMART" id="SM00220">
    <property type="entry name" value="S_TKc"/>
    <property type="match status" value="1"/>
</dbReference>
<dbReference type="InterPro" id="IPR017441">
    <property type="entry name" value="Protein_kinase_ATP_BS"/>
</dbReference>
<dbReference type="Pfam" id="PF07714">
    <property type="entry name" value="PK_Tyr_Ser-Thr"/>
    <property type="match status" value="1"/>
</dbReference>
<evidence type="ECO:0000256" key="1">
    <source>
        <dbReference type="ARBA" id="ARBA00001946"/>
    </source>
</evidence>
<dbReference type="InterPro" id="IPR051681">
    <property type="entry name" value="Ser/Thr_Kinases-Pseudokinases"/>
</dbReference>
<dbReference type="SMART" id="SM00326">
    <property type="entry name" value="SH3"/>
    <property type="match status" value="1"/>
</dbReference>
<keyword evidence="6" id="KW-0597">Phosphoprotein</keyword>
<evidence type="ECO:0000256" key="4">
    <source>
        <dbReference type="ARBA" id="ARBA00022443"/>
    </source>
</evidence>
<dbReference type="PROSITE" id="PS00107">
    <property type="entry name" value="PROTEIN_KINASE_ATP"/>
    <property type="match status" value="1"/>
</dbReference>
<dbReference type="Gene3D" id="1.10.510.10">
    <property type="entry name" value="Transferase(Phosphotransferase) domain 1"/>
    <property type="match status" value="1"/>
</dbReference>
<keyword evidence="8" id="KW-0677">Repeat</keyword>
<dbReference type="InterPro" id="IPR001452">
    <property type="entry name" value="SH3_domain"/>
</dbReference>
<keyword evidence="4 15" id="KW-0728">SH3 domain</keyword>
<feature type="compositionally biased region" description="Polar residues" evidence="17">
    <location>
        <begin position="1119"/>
        <end position="1132"/>
    </location>
</feature>
<feature type="domain" description="Protein kinase" evidence="19">
    <location>
        <begin position="138"/>
        <end position="424"/>
    </location>
</feature>
<feature type="compositionally biased region" description="Low complexity" evidence="17">
    <location>
        <begin position="924"/>
        <end position="943"/>
    </location>
</feature>
<reference evidence="20" key="1">
    <citation type="submission" date="2019-12" db="EMBL/GenBank/DDBJ databases">
        <title>Molecular cloning and expression analysis of MAPK in Chinese Shrimp, Fenneropenaeus chinensis.</title>
        <authorList>
            <person name="Lu X."/>
            <person name="Yan J.Y."/>
        </authorList>
    </citation>
    <scope>NUCLEOTIDE SEQUENCE</scope>
</reference>
<dbReference type="PANTHER" id="PTHR44329">
    <property type="entry name" value="SERINE/THREONINE-PROTEIN KINASE TNNI3K-RELATED"/>
    <property type="match status" value="1"/>
</dbReference>
<feature type="compositionally biased region" description="Gly residues" evidence="17">
    <location>
        <begin position="1082"/>
        <end position="1093"/>
    </location>
</feature>
<evidence type="ECO:0000313" key="20">
    <source>
        <dbReference type="EMBL" id="QXO74913.1"/>
    </source>
</evidence>
<dbReference type="FunFam" id="1.10.510.10:FF:000076">
    <property type="entry name" value="Mitogen-activated protein kinase kinase kinase"/>
    <property type="match status" value="1"/>
</dbReference>
<dbReference type="Pfam" id="PF14604">
    <property type="entry name" value="SH3_9"/>
    <property type="match status" value="1"/>
</dbReference>
<evidence type="ECO:0000256" key="14">
    <source>
        <dbReference type="ARBA" id="ARBA00048329"/>
    </source>
</evidence>
<evidence type="ECO:0000256" key="11">
    <source>
        <dbReference type="ARBA" id="ARBA00022840"/>
    </source>
</evidence>
<evidence type="ECO:0000256" key="7">
    <source>
        <dbReference type="ARBA" id="ARBA00022679"/>
    </source>
</evidence>
<dbReference type="Gene3D" id="2.30.30.40">
    <property type="entry name" value="SH3 Domains"/>
    <property type="match status" value="1"/>
</dbReference>